<sequence>MAAADCRYALASSHILYIRALLDVGDALSRFVDEGVVSSVDLPQNSVSKECREPECIDESLNSASDDESRSSVCNDESPISVSNDEILGEDAHLVFSLSDSDSDSELGLLPSNFDFDEMELLGLSPVRDQFQTGPNPNVSHVKSSVQTPSTVYEHHPVYPVTVQCQESSRSGPRHPRFGNEASSFVPINVPLYDLIHPQDGNSASSSAPMNVPHYDLMRLQGRNRASFDAPINFLREDLRHLQGGDGASFDVPSNSPSRGLRFPQYGNGMPLGVSVDMWHRVPHGSQVQNTPSAPVLMSAQPELTSWEYFNPFSSIEDIYLNYYSQDRYETESSNNIPHFSEVRQRDGIPVLEDELKQDPVKEAPEKIQLEGHVKGGSGDGVSETVPLRNEGEAGLASAKELKSGLNATLGEANTAEEGSSDALESKTMEEENDRKKGKSLQEVVKEIKGAFLSTFNYGKEVSMLLEAGKLPYQYTGTIFKVVSSRIWDCIGPSSSTHLPSRQSIFRSFKIANANKKDLEMDVFIKSGNLSSTLEKLCVWEKKLYEEVKDEEKLRVVYDKECKRLKDLVQKGAESSKVEVGSDSVQRLLLKINVTMTAVDAISRRINKLRDEELLPQLSELIQGLIRMWTFMAECHQKQLQDIMEANPHVQVASCGITGDSSLKATLKLEMECLKWAKCFGDWVIAQKSFVKFLNGWLLKCIIQEQEKTPDGIAPFSPGRVGAPDTFIVCKDWYQAVERMSESRVFKAIHDFASRLHQLREKQSEEQQQRIKAEYLFKDYERRVKSFYEERGINWGGNVTAASGVAGLDELDGTIELMKKRLDKQTIRHGEAMKQVNDAASSCLRSGMISIFEALESFCLESLRGYEQIRNPT</sequence>
<feature type="domain" description="DUF630" evidence="3">
    <location>
        <begin position="2"/>
        <end position="34"/>
    </location>
</feature>
<feature type="domain" description="DUF632" evidence="2">
    <location>
        <begin position="441"/>
        <end position="757"/>
    </location>
</feature>
<accession>A0ABY9CAN0</accession>
<evidence type="ECO:0000259" key="2">
    <source>
        <dbReference type="Pfam" id="PF04782"/>
    </source>
</evidence>
<name>A0ABY9CAN0_VITVI</name>
<dbReference type="InterPro" id="IPR006867">
    <property type="entry name" value="DUF632"/>
</dbReference>
<evidence type="ECO:0000256" key="1">
    <source>
        <dbReference type="SAM" id="MobiDB-lite"/>
    </source>
</evidence>
<feature type="region of interest" description="Disordered" evidence="1">
    <location>
        <begin position="411"/>
        <end position="440"/>
    </location>
</feature>
<dbReference type="Pfam" id="PF04782">
    <property type="entry name" value="DUF632"/>
    <property type="match status" value="1"/>
</dbReference>
<dbReference type="Proteomes" id="UP001227230">
    <property type="component" value="Chromosome 7"/>
</dbReference>
<proteinExistence type="predicted"/>
<evidence type="ECO:0008006" key="6">
    <source>
        <dbReference type="Google" id="ProtNLM"/>
    </source>
</evidence>
<evidence type="ECO:0000313" key="4">
    <source>
        <dbReference type="EMBL" id="WJZ92209.1"/>
    </source>
</evidence>
<feature type="compositionally biased region" description="Basic and acidic residues" evidence="1">
    <location>
        <begin position="424"/>
        <end position="435"/>
    </location>
</feature>
<dbReference type="EMBL" id="CP126654">
    <property type="protein sequence ID" value="WJZ92209.1"/>
    <property type="molecule type" value="Genomic_DNA"/>
</dbReference>
<dbReference type="PANTHER" id="PTHR21450">
    <property type="entry name" value="PROTEIN ALTERED PHOSPHATE STARVATION RESPONSE 1"/>
    <property type="match status" value="1"/>
</dbReference>
<feature type="region of interest" description="Disordered" evidence="1">
    <location>
        <begin position="53"/>
        <end position="82"/>
    </location>
</feature>
<gene>
    <name evidence="4" type="ORF">VitviT2T_011220</name>
</gene>
<organism evidence="4 5">
    <name type="scientific">Vitis vinifera</name>
    <name type="common">Grape</name>
    <dbReference type="NCBI Taxonomy" id="29760"/>
    <lineage>
        <taxon>Eukaryota</taxon>
        <taxon>Viridiplantae</taxon>
        <taxon>Streptophyta</taxon>
        <taxon>Embryophyta</taxon>
        <taxon>Tracheophyta</taxon>
        <taxon>Spermatophyta</taxon>
        <taxon>Magnoliopsida</taxon>
        <taxon>eudicotyledons</taxon>
        <taxon>Gunneridae</taxon>
        <taxon>Pentapetalae</taxon>
        <taxon>rosids</taxon>
        <taxon>Vitales</taxon>
        <taxon>Vitaceae</taxon>
        <taxon>Viteae</taxon>
        <taxon>Vitis</taxon>
    </lineage>
</organism>
<reference evidence="4 5" key="1">
    <citation type="journal article" date="2023" name="Hortic Res">
        <title>The complete reference genome for grapevine (Vitis vinifera L.) genetics and breeding.</title>
        <authorList>
            <person name="Shi X."/>
            <person name="Cao S."/>
            <person name="Wang X."/>
            <person name="Huang S."/>
            <person name="Wang Y."/>
            <person name="Liu Z."/>
            <person name="Liu W."/>
            <person name="Leng X."/>
            <person name="Peng Y."/>
            <person name="Wang N."/>
            <person name="Wang Y."/>
            <person name="Ma Z."/>
            <person name="Xu X."/>
            <person name="Zhang F."/>
            <person name="Xue H."/>
            <person name="Zhong H."/>
            <person name="Wang Y."/>
            <person name="Zhang K."/>
            <person name="Velt A."/>
            <person name="Avia K."/>
            <person name="Holtgrawe D."/>
            <person name="Grimplet J."/>
            <person name="Matus J.T."/>
            <person name="Ware D."/>
            <person name="Wu X."/>
            <person name="Wang H."/>
            <person name="Liu C."/>
            <person name="Fang Y."/>
            <person name="Rustenholz C."/>
            <person name="Cheng Z."/>
            <person name="Xiao H."/>
            <person name="Zhou Y."/>
        </authorList>
    </citation>
    <scope>NUCLEOTIDE SEQUENCE [LARGE SCALE GENOMIC DNA]</scope>
    <source>
        <strain evidence="5">cv. Pinot noir / PN40024</strain>
        <tissue evidence="4">Leaf</tissue>
    </source>
</reference>
<keyword evidence="5" id="KW-1185">Reference proteome</keyword>
<evidence type="ECO:0000259" key="3">
    <source>
        <dbReference type="Pfam" id="PF04783"/>
    </source>
</evidence>
<feature type="compositionally biased region" description="Polar residues" evidence="1">
    <location>
        <begin position="71"/>
        <end position="82"/>
    </location>
</feature>
<dbReference type="PANTHER" id="PTHR21450:SF2">
    <property type="entry name" value="FAMILY PROTEIN, PUTATIVE (DUF630 AND DUF632)-RELATED"/>
    <property type="match status" value="1"/>
</dbReference>
<dbReference type="InterPro" id="IPR006868">
    <property type="entry name" value="DUF630"/>
</dbReference>
<protein>
    <recommendedName>
        <fullName evidence="6">Nitrate regulatory gene2 protein</fullName>
    </recommendedName>
</protein>
<evidence type="ECO:0000313" key="5">
    <source>
        <dbReference type="Proteomes" id="UP001227230"/>
    </source>
</evidence>
<dbReference type="Pfam" id="PF04783">
    <property type="entry name" value="DUF630"/>
    <property type="match status" value="1"/>
</dbReference>